<sequence>MSSLPERREQIRLVHATFIRQVVALTQRPEGRAELEALLAGAEQQGWSALVAVLRRIAKGQRSPALLNGLDEEDGVIAESVLRGLQDPTSLPDPSQAQDPTLAAPGLAHMIHAARTDPQALVLIGNMADQMSKVGGSMARLAGVVRPLINGERNPDQLCRGMDMQTRQLVLEVLGELGKLETH</sequence>
<proteinExistence type="predicted"/>
<dbReference type="RefSeq" id="WP_371828626.1">
    <property type="nucleotide sequence ID" value="NZ_FNNZ01000002.1"/>
</dbReference>
<keyword evidence="2" id="KW-1185">Reference proteome</keyword>
<gene>
    <name evidence="1" type="ORF">SAMN05421783_102194</name>
</gene>
<reference evidence="2" key="1">
    <citation type="submission" date="2016-10" db="EMBL/GenBank/DDBJ databases">
        <authorList>
            <person name="Varghese N."/>
            <person name="Submissions S."/>
        </authorList>
    </citation>
    <scope>NUCLEOTIDE SEQUENCE [LARGE SCALE GENOMIC DNA]</scope>
    <source>
        <strain evidence="2">DSM 217</strain>
    </source>
</reference>
<dbReference type="EMBL" id="FNNZ01000002">
    <property type="protein sequence ID" value="SDW23578.1"/>
    <property type="molecule type" value="Genomic_DNA"/>
</dbReference>
<dbReference type="Proteomes" id="UP000198816">
    <property type="component" value="Unassembled WGS sequence"/>
</dbReference>
<name>A0A1H2RWA1_THIRO</name>
<evidence type="ECO:0000313" key="1">
    <source>
        <dbReference type="EMBL" id="SDW23578.1"/>
    </source>
</evidence>
<protein>
    <submittedName>
        <fullName evidence="1">Uncharacterized protein</fullName>
    </submittedName>
</protein>
<accession>A0A1H2RWA1</accession>
<dbReference type="AlphaFoldDB" id="A0A1H2RWA1"/>
<organism evidence="1 2">
    <name type="scientific">Thiocapsa roseopersicina</name>
    <dbReference type="NCBI Taxonomy" id="1058"/>
    <lineage>
        <taxon>Bacteria</taxon>
        <taxon>Pseudomonadati</taxon>
        <taxon>Pseudomonadota</taxon>
        <taxon>Gammaproteobacteria</taxon>
        <taxon>Chromatiales</taxon>
        <taxon>Chromatiaceae</taxon>
        <taxon>Thiocapsa</taxon>
    </lineage>
</organism>
<evidence type="ECO:0000313" key="2">
    <source>
        <dbReference type="Proteomes" id="UP000198816"/>
    </source>
</evidence>